<proteinExistence type="predicted"/>
<organism evidence="2 3">
    <name type="scientific">Botryobasidium botryosum (strain FD-172 SS1)</name>
    <dbReference type="NCBI Taxonomy" id="930990"/>
    <lineage>
        <taxon>Eukaryota</taxon>
        <taxon>Fungi</taxon>
        <taxon>Dikarya</taxon>
        <taxon>Basidiomycota</taxon>
        <taxon>Agaricomycotina</taxon>
        <taxon>Agaricomycetes</taxon>
        <taxon>Cantharellales</taxon>
        <taxon>Botryobasidiaceae</taxon>
        <taxon>Botryobasidium</taxon>
    </lineage>
</organism>
<dbReference type="InParanoid" id="A0A067LRW7"/>
<evidence type="ECO:0000256" key="1">
    <source>
        <dbReference type="SAM" id="MobiDB-lite"/>
    </source>
</evidence>
<name>A0A067LRW7_BOTB1</name>
<protein>
    <submittedName>
        <fullName evidence="2">Uncharacterized protein</fullName>
    </submittedName>
</protein>
<dbReference type="Proteomes" id="UP000027195">
    <property type="component" value="Unassembled WGS sequence"/>
</dbReference>
<dbReference type="EMBL" id="KL198195">
    <property type="protein sequence ID" value="KDQ05744.1"/>
    <property type="molecule type" value="Genomic_DNA"/>
</dbReference>
<feature type="compositionally biased region" description="Basic and acidic residues" evidence="1">
    <location>
        <begin position="9"/>
        <end position="18"/>
    </location>
</feature>
<keyword evidence="3" id="KW-1185">Reference proteome</keyword>
<feature type="compositionally biased region" description="Basic residues" evidence="1">
    <location>
        <begin position="57"/>
        <end position="71"/>
    </location>
</feature>
<dbReference type="AlphaFoldDB" id="A0A067LRW7"/>
<accession>A0A067LRW7</accession>
<evidence type="ECO:0000313" key="2">
    <source>
        <dbReference type="EMBL" id="KDQ05744.1"/>
    </source>
</evidence>
<evidence type="ECO:0000313" key="3">
    <source>
        <dbReference type="Proteomes" id="UP000027195"/>
    </source>
</evidence>
<feature type="region of interest" description="Disordered" evidence="1">
    <location>
        <begin position="1"/>
        <end position="88"/>
    </location>
</feature>
<feature type="compositionally biased region" description="Basic and acidic residues" evidence="1">
    <location>
        <begin position="72"/>
        <end position="85"/>
    </location>
</feature>
<gene>
    <name evidence="2" type="ORF">BOTBODRAFT_298787</name>
</gene>
<sequence>MKKLRRSQLPRDRPDRKLPRARPPRQRSRNPRRRSLDKAPPSGLMAREGRPGCPRRPQSHPRSRKLPRRKKSSADRASWHRDMQLKRYPPSTRLRAGLQGGIITGSYGRINSHAGLHDFQVRRWVLG</sequence>
<reference evidence="3" key="1">
    <citation type="journal article" date="2014" name="Proc. Natl. Acad. Sci. U.S.A.">
        <title>Extensive sampling of basidiomycete genomes demonstrates inadequacy of the white-rot/brown-rot paradigm for wood decay fungi.</title>
        <authorList>
            <person name="Riley R."/>
            <person name="Salamov A.A."/>
            <person name="Brown D.W."/>
            <person name="Nagy L.G."/>
            <person name="Floudas D."/>
            <person name="Held B.W."/>
            <person name="Levasseur A."/>
            <person name="Lombard V."/>
            <person name="Morin E."/>
            <person name="Otillar R."/>
            <person name="Lindquist E.A."/>
            <person name="Sun H."/>
            <person name="LaButti K.M."/>
            <person name="Schmutz J."/>
            <person name="Jabbour D."/>
            <person name="Luo H."/>
            <person name="Baker S.E."/>
            <person name="Pisabarro A.G."/>
            <person name="Walton J.D."/>
            <person name="Blanchette R.A."/>
            <person name="Henrissat B."/>
            <person name="Martin F."/>
            <person name="Cullen D."/>
            <person name="Hibbett D.S."/>
            <person name="Grigoriev I.V."/>
        </authorList>
    </citation>
    <scope>NUCLEOTIDE SEQUENCE [LARGE SCALE GENOMIC DNA]</scope>
    <source>
        <strain evidence="3">FD-172 SS1</strain>
    </source>
</reference>
<feature type="compositionally biased region" description="Basic residues" evidence="1">
    <location>
        <begin position="19"/>
        <end position="35"/>
    </location>
</feature>
<dbReference type="HOGENOM" id="CLU_1970172_0_0_1"/>